<gene>
    <name evidence="1" type="ORF">BIY20_17140</name>
</gene>
<sequence>MLFLVLVTGANSVFAAPETILKKRVSVEAVVVSSTCSVSIDGGSGARNNQISFGQYNKSLRAGMLSRNYSIKLFERGSTTPGCSAFLVGSGLVSLNFGYNSPWQLDATGVVTTGVGSGVRILVSPTDVGEASSLAPITSSNKVIRYSTAFATRGVFGFNAQVTGLDRAKVGDYRGNLSVMVSYQ</sequence>
<dbReference type="Proteomes" id="UP000186039">
    <property type="component" value="Unassembled WGS sequence"/>
</dbReference>
<comment type="caution">
    <text evidence="1">The sequence shown here is derived from an EMBL/GenBank/DDBJ whole genome shotgun (WGS) entry which is preliminary data.</text>
</comment>
<protein>
    <recommendedName>
        <fullName evidence="3">Fimbrial protein</fullName>
    </recommendedName>
</protein>
<name>A0ABX3F6Y1_9VIBR</name>
<keyword evidence="2" id="KW-1185">Reference proteome</keyword>
<dbReference type="RefSeq" id="WP_075716393.1">
    <property type="nucleotide sequence ID" value="NZ_AP019655.1"/>
</dbReference>
<reference evidence="1 2" key="1">
    <citation type="submission" date="2016-09" db="EMBL/GenBank/DDBJ databases">
        <title>Genomic Taxonomy of the Vibrionaceae.</title>
        <authorList>
            <person name="Gonzalez-Castillo A."/>
            <person name="Gomez-Gil B."/>
            <person name="Enciso-Ibarra K."/>
        </authorList>
    </citation>
    <scope>NUCLEOTIDE SEQUENCE [LARGE SCALE GENOMIC DNA]</scope>
    <source>
        <strain evidence="1 2">CAIM 1902</strain>
    </source>
</reference>
<organism evidence="1 2">
    <name type="scientific">Vibrio panuliri</name>
    <dbReference type="NCBI Taxonomy" id="1381081"/>
    <lineage>
        <taxon>Bacteria</taxon>
        <taxon>Pseudomonadati</taxon>
        <taxon>Pseudomonadota</taxon>
        <taxon>Gammaproteobacteria</taxon>
        <taxon>Vibrionales</taxon>
        <taxon>Vibrionaceae</taxon>
        <taxon>Vibrio</taxon>
    </lineage>
</organism>
<evidence type="ECO:0008006" key="3">
    <source>
        <dbReference type="Google" id="ProtNLM"/>
    </source>
</evidence>
<evidence type="ECO:0000313" key="1">
    <source>
        <dbReference type="EMBL" id="OLQ84742.1"/>
    </source>
</evidence>
<proteinExistence type="predicted"/>
<accession>A0ABX3F6Y1</accession>
<dbReference type="EMBL" id="MJMH01000234">
    <property type="protein sequence ID" value="OLQ84742.1"/>
    <property type="molecule type" value="Genomic_DNA"/>
</dbReference>
<evidence type="ECO:0000313" key="2">
    <source>
        <dbReference type="Proteomes" id="UP000186039"/>
    </source>
</evidence>